<keyword evidence="2" id="KW-1185">Reference proteome</keyword>
<evidence type="ECO:0000313" key="2">
    <source>
        <dbReference type="Proteomes" id="UP000887565"/>
    </source>
</evidence>
<dbReference type="Proteomes" id="UP000887565">
    <property type="component" value="Unplaced"/>
</dbReference>
<dbReference type="WBParaSite" id="nRc.2.0.1.t23274-RA">
    <property type="protein sequence ID" value="nRc.2.0.1.t23274-RA"/>
    <property type="gene ID" value="nRc.2.0.1.g23274"/>
</dbReference>
<protein>
    <submittedName>
        <fullName evidence="3">Uncharacterized protein</fullName>
    </submittedName>
</protein>
<organism evidence="2 3">
    <name type="scientific">Romanomermis culicivorax</name>
    <name type="common">Nematode worm</name>
    <dbReference type="NCBI Taxonomy" id="13658"/>
    <lineage>
        <taxon>Eukaryota</taxon>
        <taxon>Metazoa</taxon>
        <taxon>Ecdysozoa</taxon>
        <taxon>Nematoda</taxon>
        <taxon>Enoplea</taxon>
        <taxon>Dorylaimia</taxon>
        <taxon>Mermithida</taxon>
        <taxon>Mermithoidea</taxon>
        <taxon>Mermithidae</taxon>
        <taxon>Romanomermis</taxon>
    </lineage>
</organism>
<sequence length="106" mass="12082">MKSATVRYINSANYLLNIKNENQSQPCNLKNLRRTLSLNSPIKLSKNLRQLPKNCRKRYYNGKLSNNSKNNQLPEPKNNVISSTNLEENVALKPETPDGLLSPSKR</sequence>
<feature type="compositionally biased region" description="Polar residues" evidence="1">
    <location>
        <begin position="63"/>
        <end position="87"/>
    </location>
</feature>
<proteinExistence type="predicted"/>
<evidence type="ECO:0000256" key="1">
    <source>
        <dbReference type="SAM" id="MobiDB-lite"/>
    </source>
</evidence>
<accession>A0A915J9W8</accession>
<reference evidence="3" key="1">
    <citation type="submission" date="2022-11" db="UniProtKB">
        <authorList>
            <consortium name="WormBaseParasite"/>
        </authorList>
    </citation>
    <scope>IDENTIFICATION</scope>
</reference>
<evidence type="ECO:0000313" key="3">
    <source>
        <dbReference type="WBParaSite" id="nRc.2.0.1.t23274-RA"/>
    </source>
</evidence>
<name>A0A915J9W8_ROMCU</name>
<feature type="region of interest" description="Disordered" evidence="1">
    <location>
        <begin position="59"/>
        <end position="106"/>
    </location>
</feature>
<dbReference type="AlphaFoldDB" id="A0A915J9W8"/>